<dbReference type="InterPro" id="IPR003607">
    <property type="entry name" value="HD/PDEase_dom"/>
</dbReference>
<dbReference type="SUPFAM" id="SSF109604">
    <property type="entry name" value="HD-domain/PDEase-like"/>
    <property type="match status" value="1"/>
</dbReference>
<keyword evidence="10" id="KW-1185">Reference proteome</keyword>
<comment type="subunit">
    <text evidence="4">Homodimer.</text>
</comment>
<dbReference type="Proteomes" id="UP000236497">
    <property type="component" value="Unassembled WGS sequence"/>
</dbReference>
<dbReference type="CDD" id="cd00077">
    <property type="entry name" value="HDc"/>
    <property type="match status" value="1"/>
</dbReference>
<proteinExistence type="predicted"/>
<dbReference type="InterPro" id="IPR006674">
    <property type="entry name" value="HD_domain"/>
</dbReference>
<evidence type="ECO:0000256" key="4">
    <source>
        <dbReference type="ARBA" id="ARBA00011738"/>
    </source>
</evidence>
<reference evidence="9 10" key="1">
    <citation type="submission" date="2015-06" db="EMBL/GenBank/DDBJ databases">
        <authorList>
            <person name="Wibberg Daniel"/>
        </authorList>
    </citation>
    <scope>NUCLEOTIDE SEQUENCE [LARGE SCALE GENOMIC DNA]</scope>
    <source>
        <strain evidence="9 10">T3/55T</strain>
    </source>
</reference>
<accession>A0A0H5SSM1</accession>
<dbReference type="InterPro" id="IPR039356">
    <property type="entry name" value="YfbR/HDDC2"/>
</dbReference>
<dbReference type="EMBL" id="CVTD020000005">
    <property type="protein sequence ID" value="CRZ33293.1"/>
    <property type="molecule type" value="Genomic_DNA"/>
</dbReference>
<dbReference type="OrthoDB" id="9812744at2"/>
<dbReference type="GO" id="GO:0005737">
    <property type="term" value="C:cytoplasm"/>
    <property type="evidence" value="ECO:0007669"/>
    <property type="project" value="TreeGrafter"/>
</dbReference>
<evidence type="ECO:0000313" key="10">
    <source>
        <dbReference type="Proteomes" id="UP000236497"/>
    </source>
</evidence>
<evidence type="ECO:0000256" key="2">
    <source>
        <dbReference type="ARBA" id="ARBA00001936"/>
    </source>
</evidence>
<comment type="catalytic activity">
    <reaction evidence="1">
        <text>a 2'-deoxyribonucleoside 5'-phosphate + H2O = a 2'-deoxyribonucleoside + phosphate</text>
        <dbReference type="Rhea" id="RHEA:36167"/>
        <dbReference type="ChEBI" id="CHEBI:15377"/>
        <dbReference type="ChEBI" id="CHEBI:18274"/>
        <dbReference type="ChEBI" id="CHEBI:43474"/>
        <dbReference type="ChEBI" id="CHEBI:65317"/>
        <dbReference type="EC" id="3.1.3.89"/>
    </reaction>
</comment>
<dbReference type="RefSeq" id="WP_103201482.1">
    <property type="nucleotide sequence ID" value="NZ_CVTD020000005.1"/>
</dbReference>
<feature type="domain" description="HD" evidence="8">
    <location>
        <begin position="29"/>
        <end position="141"/>
    </location>
</feature>
<evidence type="ECO:0000313" key="9">
    <source>
        <dbReference type="EMBL" id="CRZ33293.1"/>
    </source>
</evidence>
<gene>
    <name evidence="9" type="ORF">HHT355_0078</name>
</gene>
<comment type="cofactor">
    <cofactor evidence="2">
        <name>Mn(2+)</name>
        <dbReference type="ChEBI" id="CHEBI:29035"/>
    </cofactor>
</comment>
<sequence>MVSNFFAMISRMKFIERWSLMRNSRQENLSEHSLEVAMLAHALAVISNERLGNNLNAEKAAVLGIYHDATEIITGDMPTPIKYFNKNIQGAFKEVEKDAAEKLFCMLPDYLKKYYEDIFFASEEDLYLRKLVKAADKISALIKCIEEEKAGNREFVLAKKSLYDQLRNMKLKEADIFMEEFLPAYNKTLDELN</sequence>
<dbReference type="PROSITE" id="PS51831">
    <property type="entry name" value="HD"/>
    <property type="match status" value="1"/>
</dbReference>
<evidence type="ECO:0000256" key="7">
    <source>
        <dbReference type="ARBA" id="ARBA00022801"/>
    </source>
</evidence>
<evidence type="ECO:0000259" key="8">
    <source>
        <dbReference type="PROSITE" id="PS51831"/>
    </source>
</evidence>
<dbReference type="NCBIfam" id="NF003009">
    <property type="entry name" value="PRK03826.1"/>
    <property type="match status" value="1"/>
</dbReference>
<dbReference type="PANTHER" id="PTHR11845:SF13">
    <property type="entry name" value="5'-DEOXYNUCLEOTIDASE HDDC2"/>
    <property type="match status" value="1"/>
</dbReference>
<dbReference type="AlphaFoldDB" id="A0A0H5SSM1"/>
<dbReference type="EC" id="3.1.3.89" evidence="5"/>
<evidence type="ECO:0000256" key="6">
    <source>
        <dbReference type="ARBA" id="ARBA00022723"/>
    </source>
</evidence>
<comment type="cofactor">
    <cofactor evidence="3">
        <name>Co(2+)</name>
        <dbReference type="ChEBI" id="CHEBI:48828"/>
    </cofactor>
</comment>
<keyword evidence="6" id="KW-0479">Metal-binding</keyword>
<dbReference type="Gene3D" id="1.10.3210.10">
    <property type="entry name" value="Hypothetical protein af1432"/>
    <property type="match status" value="1"/>
</dbReference>
<protein>
    <recommendedName>
        <fullName evidence="5">5'-deoxynucleotidase</fullName>
        <ecNumber evidence="5">3.1.3.89</ecNumber>
    </recommendedName>
</protein>
<name>A0A0H5SSM1_HERHM</name>
<dbReference type="SMART" id="SM00471">
    <property type="entry name" value="HDc"/>
    <property type="match status" value="1"/>
</dbReference>
<keyword evidence="7" id="KW-0378">Hydrolase</keyword>
<evidence type="ECO:0000256" key="5">
    <source>
        <dbReference type="ARBA" id="ARBA00012964"/>
    </source>
</evidence>
<dbReference type="GO" id="GO:0002953">
    <property type="term" value="F:5'-deoxynucleotidase activity"/>
    <property type="evidence" value="ECO:0007669"/>
    <property type="project" value="UniProtKB-EC"/>
</dbReference>
<organism evidence="9 10">
    <name type="scientific">Herbinix hemicellulosilytica</name>
    <dbReference type="NCBI Taxonomy" id="1564487"/>
    <lineage>
        <taxon>Bacteria</taxon>
        <taxon>Bacillati</taxon>
        <taxon>Bacillota</taxon>
        <taxon>Clostridia</taxon>
        <taxon>Lachnospirales</taxon>
        <taxon>Lachnospiraceae</taxon>
        <taxon>Herbinix</taxon>
    </lineage>
</organism>
<evidence type="ECO:0000256" key="1">
    <source>
        <dbReference type="ARBA" id="ARBA00001638"/>
    </source>
</evidence>
<evidence type="ECO:0000256" key="3">
    <source>
        <dbReference type="ARBA" id="ARBA00001941"/>
    </source>
</evidence>
<dbReference type="PANTHER" id="PTHR11845">
    <property type="entry name" value="5'-DEOXYNUCLEOTIDASE HDDC2"/>
    <property type="match status" value="1"/>
</dbReference>
<dbReference type="GO" id="GO:0046872">
    <property type="term" value="F:metal ion binding"/>
    <property type="evidence" value="ECO:0007669"/>
    <property type="project" value="UniProtKB-KW"/>
</dbReference>
<dbReference type="Pfam" id="PF12917">
    <property type="entry name" value="YfbR-like"/>
    <property type="match status" value="1"/>
</dbReference>